<comment type="subcellular location">
    <subcellularLocation>
        <location evidence="1">Cell membrane</location>
        <topology evidence="1">Multi-pass membrane protein</topology>
    </subcellularLocation>
</comment>
<protein>
    <recommendedName>
        <fullName evidence="11">Gustatory receptor</fullName>
    </recommendedName>
</protein>
<evidence type="ECO:0000256" key="6">
    <source>
        <dbReference type="ARBA" id="ARBA00023170"/>
    </source>
</evidence>
<dbReference type="Proteomes" id="UP001162164">
    <property type="component" value="Unassembled WGS sequence"/>
</dbReference>
<dbReference type="PANTHER" id="PTHR21143:SF104">
    <property type="entry name" value="GUSTATORY RECEPTOR 8A-RELATED"/>
    <property type="match status" value="1"/>
</dbReference>
<evidence type="ECO:0000256" key="2">
    <source>
        <dbReference type="ARBA" id="ARBA00022475"/>
    </source>
</evidence>
<evidence type="ECO:0000256" key="8">
    <source>
        <dbReference type="SAM" id="Phobius"/>
    </source>
</evidence>
<evidence type="ECO:0008006" key="11">
    <source>
        <dbReference type="Google" id="ProtNLM"/>
    </source>
</evidence>
<evidence type="ECO:0000256" key="4">
    <source>
        <dbReference type="ARBA" id="ARBA00022989"/>
    </source>
</evidence>
<organism evidence="9 10">
    <name type="scientific">Molorchus minor</name>
    <dbReference type="NCBI Taxonomy" id="1323400"/>
    <lineage>
        <taxon>Eukaryota</taxon>
        <taxon>Metazoa</taxon>
        <taxon>Ecdysozoa</taxon>
        <taxon>Arthropoda</taxon>
        <taxon>Hexapoda</taxon>
        <taxon>Insecta</taxon>
        <taxon>Pterygota</taxon>
        <taxon>Neoptera</taxon>
        <taxon>Endopterygota</taxon>
        <taxon>Coleoptera</taxon>
        <taxon>Polyphaga</taxon>
        <taxon>Cucujiformia</taxon>
        <taxon>Chrysomeloidea</taxon>
        <taxon>Cerambycidae</taxon>
        <taxon>Lamiinae</taxon>
        <taxon>Monochamini</taxon>
        <taxon>Molorchus</taxon>
    </lineage>
</organism>
<dbReference type="PANTHER" id="PTHR21143">
    <property type="entry name" value="INVERTEBRATE GUSTATORY RECEPTOR"/>
    <property type="match status" value="1"/>
</dbReference>
<keyword evidence="6" id="KW-0675">Receptor</keyword>
<dbReference type="EMBL" id="JAPWTJ010000607">
    <property type="protein sequence ID" value="KAJ8976959.1"/>
    <property type="molecule type" value="Genomic_DNA"/>
</dbReference>
<gene>
    <name evidence="9" type="ORF">NQ317_010156</name>
</gene>
<keyword evidence="10" id="KW-1185">Reference proteome</keyword>
<name>A0ABQ9JH96_9CUCU</name>
<keyword evidence="2" id="KW-1003">Cell membrane</keyword>
<sequence length="110" mass="12558">MSYILYDPRTLFKISNSIDVFLYVVFTVYIVISCDGVEKSCKKISTTCYLLLEGVQASSLRSELLFLGRYTTELRPDFTAGDFYKVNRSILAALFSSVTTYLIICIQFNM</sequence>
<comment type="caution">
    <text evidence="9">The sequence shown here is derived from an EMBL/GenBank/DDBJ whole genome shotgun (WGS) entry which is preliminary data.</text>
</comment>
<feature type="transmembrane region" description="Helical" evidence="8">
    <location>
        <begin position="90"/>
        <end position="109"/>
    </location>
</feature>
<proteinExistence type="predicted"/>
<feature type="non-terminal residue" evidence="9">
    <location>
        <position position="110"/>
    </location>
</feature>
<evidence type="ECO:0000256" key="1">
    <source>
        <dbReference type="ARBA" id="ARBA00004651"/>
    </source>
</evidence>
<feature type="transmembrane region" description="Helical" evidence="8">
    <location>
        <begin position="20"/>
        <end position="37"/>
    </location>
</feature>
<evidence type="ECO:0000256" key="5">
    <source>
        <dbReference type="ARBA" id="ARBA00023136"/>
    </source>
</evidence>
<keyword evidence="7" id="KW-0807">Transducer</keyword>
<keyword evidence="5 8" id="KW-0472">Membrane</keyword>
<reference evidence="9" key="1">
    <citation type="journal article" date="2023" name="Insect Mol. Biol.">
        <title>Genome sequencing provides insights into the evolution of gene families encoding plant cell wall-degrading enzymes in longhorned beetles.</title>
        <authorList>
            <person name="Shin N.R."/>
            <person name="Okamura Y."/>
            <person name="Kirsch R."/>
            <person name="Pauchet Y."/>
        </authorList>
    </citation>
    <scope>NUCLEOTIDE SEQUENCE</scope>
    <source>
        <strain evidence="9">MMC_N1</strain>
    </source>
</reference>
<evidence type="ECO:0000256" key="7">
    <source>
        <dbReference type="ARBA" id="ARBA00023224"/>
    </source>
</evidence>
<keyword evidence="3 8" id="KW-0812">Transmembrane</keyword>
<accession>A0ABQ9JH96</accession>
<evidence type="ECO:0000313" key="10">
    <source>
        <dbReference type="Proteomes" id="UP001162164"/>
    </source>
</evidence>
<evidence type="ECO:0000256" key="3">
    <source>
        <dbReference type="ARBA" id="ARBA00022692"/>
    </source>
</evidence>
<keyword evidence="4 8" id="KW-1133">Transmembrane helix</keyword>
<evidence type="ECO:0000313" key="9">
    <source>
        <dbReference type="EMBL" id="KAJ8976959.1"/>
    </source>
</evidence>
<dbReference type="InterPro" id="IPR013604">
    <property type="entry name" value="7TM_chemorcpt"/>
</dbReference>
<dbReference type="Pfam" id="PF08395">
    <property type="entry name" value="7tm_7"/>
    <property type="match status" value="1"/>
</dbReference>